<keyword evidence="8" id="KW-1208">Phospholipid metabolism</keyword>
<evidence type="ECO:0000256" key="2">
    <source>
        <dbReference type="ARBA" id="ARBA00022692"/>
    </source>
</evidence>
<reference evidence="11" key="1">
    <citation type="journal article" date="2016" name="Nat. Commun.">
        <title>Genome analysis of three Pneumocystis species reveals adaptation mechanisms to life exclusively in mammalian hosts.</title>
        <authorList>
            <person name="Ma L."/>
            <person name="Chen Z."/>
            <person name="Huang D.W."/>
            <person name="Kutty G."/>
            <person name="Ishihara M."/>
            <person name="Wang H."/>
            <person name="Abouelleil A."/>
            <person name="Bishop L."/>
            <person name="Davey E."/>
            <person name="Deng R."/>
            <person name="Deng X."/>
            <person name="Fan L."/>
            <person name="Fantoni G."/>
            <person name="Fitzgerald M."/>
            <person name="Gogineni E."/>
            <person name="Goldberg J.M."/>
            <person name="Handley G."/>
            <person name="Hu X."/>
            <person name="Huber C."/>
            <person name="Jiao X."/>
            <person name="Jones K."/>
            <person name="Levin J.Z."/>
            <person name="Liu Y."/>
            <person name="Macdonald P."/>
            <person name="Melnikov A."/>
            <person name="Raley C."/>
            <person name="Sassi M."/>
            <person name="Sherman B.T."/>
            <person name="Song X."/>
            <person name="Sykes S."/>
            <person name="Tran B."/>
            <person name="Walsh L."/>
            <person name="Xia Y."/>
            <person name="Yang J."/>
            <person name="Young S."/>
            <person name="Zeng Q."/>
            <person name="Zheng X."/>
            <person name="Stephens R."/>
            <person name="Nusbaum C."/>
            <person name="Birren B.W."/>
            <person name="Azadi P."/>
            <person name="Lempicki R.A."/>
            <person name="Cuomo C.A."/>
            <person name="Kovacs J.A."/>
        </authorList>
    </citation>
    <scope>NUCLEOTIDE SEQUENCE [LARGE SCALE GENOMIC DNA]</scope>
    <source>
        <strain evidence="11">B123</strain>
    </source>
</reference>
<dbReference type="GO" id="GO:0010945">
    <property type="term" value="F:coenzyme A diphosphatase activity"/>
    <property type="evidence" value="ECO:0007669"/>
    <property type="project" value="InterPro"/>
</dbReference>
<feature type="transmembrane region" description="Helical" evidence="9">
    <location>
        <begin position="108"/>
        <end position="126"/>
    </location>
</feature>
<comment type="catalytic activity">
    <reaction evidence="8">
        <text>hexadecanoyl-CoA + H2O = S-hexadecanoyl-4'-phosphopantetheine + adenosine 3',5'-bisphosphate + 2 H(+)</text>
        <dbReference type="Rhea" id="RHEA:50032"/>
        <dbReference type="ChEBI" id="CHEBI:15377"/>
        <dbReference type="ChEBI" id="CHEBI:15378"/>
        <dbReference type="ChEBI" id="CHEBI:57379"/>
        <dbReference type="ChEBI" id="CHEBI:58343"/>
        <dbReference type="ChEBI" id="CHEBI:132018"/>
    </reaction>
</comment>
<organism evidence="10 11">
    <name type="scientific">Pneumocystis murina (strain B123)</name>
    <name type="common">Mouse pneumocystis pneumonia agent</name>
    <name type="synonym">Pneumocystis carinii f. sp. muris</name>
    <dbReference type="NCBI Taxonomy" id="1069680"/>
    <lineage>
        <taxon>Eukaryota</taxon>
        <taxon>Fungi</taxon>
        <taxon>Dikarya</taxon>
        <taxon>Ascomycota</taxon>
        <taxon>Taphrinomycotina</taxon>
        <taxon>Pneumocystomycetes</taxon>
        <taxon>Pneumocystaceae</taxon>
        <taxon>Pneumocystis</taxon>
    </lineage>
</organism>
<gene>
    <name evidence="8" type="primary">SCS3</name>
    <name evidence="8" type="synonym">FIT2B</name>
    <name evidence="10" type="ORF">PNEG_01238</name>
</gene>
<dbReference type="GO" id="GO:0008654">
    <property type="term" value="P:phospholipid biosynthetic process"/>
    <property type="evidence" value="ECO:0007669"/>
    <property type="project" value="UniProtKB-KW"/>
</dbReference>
<dbReference type="Pfam" id="PF10261">
    <property type="entry name" value="FIT"/>
    <property type="match status" value="2"/>
</dbReference>
<name>M7PJ96_PNEMU</name>
<dbReference type="GeneID" id="19894935"/>
<dbReference type="VEuPathDB" id="FungiDB:PNEG_01238"/>
<comment type="catalytic activity">
    <reaction evidence="8">
        <text>(9Z)-octadecenoyl-CoA + H2O = S-(9Z-octadecenoyl)-4'-phosphopantetheine + adenosine 3',5'-bisphosphate + 2 H(+)</text>
        <dbReference type="Rhea" id="RHEA:65564"/>
        <dbReference type="ChEBI" id="CHEBI:15377"/>
        <dbReference type="ChEBI" id="CHEBI:15378"/>
        <dbReference type="ChEBI" id="CHEBI:57387"/>
        <dbReference type="ChEBI" id="CHEBI:58343"/>
        <dbReference type="ChEBI" id="CHEBI:156553"/>
    </reaction>
</comment>
<dbReference type="InterPro" id="IPR019388">
    <property type="entry name" value="FIT"/>
</dbReference>
<comment type="catalytic activity">
    <reaction evidence="8">
        <text>an acyl-CoA + H2O = an acyl-4'-phosphopantetheine + adenosine 3',5'-bisphosphate + 2 H(+)</text>
        <dbReference type="Rhea" id="RHEA:50044"/>
        <dbReference type="ChEBI" id="CHEBI:15377"/>
        <dbReference type="ChEBI" id="CHEBI:15378"/>
        <dbReference type="ChEBI" id="CHEBI:58342"/>
        <dbReference type="ChEBI" id="CHEBI:58343"/>
        <dbReference type="ChEBI" id="CHEBI:132023"/>
    </reaction>
</comment>
<keyword evidence="2 8" id="KW-0812">Transmembrane</keyword>
<dbReference type="Proteomes" id="UP000011958">
    <property type="component" value="Unassembled WGS sequence"/>
</dbReference>
<dbReference type="AlphaFoldDB" id="M7PJ96"/>
<dbReference type="eggNOG" id="KOG3750">
    <property type="taxonomic scope" value="Eukaryota"/>
</dbReference>
<dbReference type="EMBL" id="AFWA02000006">
    <property type="protein sequence ID" value="EMR10529.1"/>
    <property type="molecule type" value="Genomic_DNA"/>
</dbReference>
<evidence type="ECO:0000256" key="3">
    <source>
        <dbReference type="ARBA" id="ARBA00022801"/>
    </source>
</evidence>
<evidence type="ECO:0000256" key="6">
    <source>
        <dbReference type="ARBA" id="ARBA00023098"/>
    </source>
</evidence>
<evidence type="ECO:0000256" key="7">
    <source>
        <dbReference type="ARBA" id="ARBA00023136"/>
    </source>
</evidence>
<proteinExistence type="inferred from homology"/>
<dbReference type="STRING" id="1069680.M7PJ96"/>
<dbReference type="InterPro" id="IPR046400">
    <property type="entry name" value="SCS3"/>
</dbReference>
<comment type="similarity">
    <text evidence="8">Belongs to the FIT family. Fungal FIT2B/SCS3 subfamily.</text>
</comment>
<comment type="subcellular location">
    <subcellularLocation>
        <location evidence="1 8">Endoplasmic reticulum membrane</location>
        <topology evidence="1 8">Multi-pass membrane protein</topology>
    </subcellularLocation>
</comment>
<dbReference type="PANTHER" id="PTHR23129">
    <property type="entry name" value="ACYL-COENZYME A DIPHOSPHATASE FITM2"/>
    <property type="match status" value="1"/>
</dbReference>
<keyword evidence="6" id="KW-0443">Lipid metabolism</keyword>
<feature type="transmembrane region" description="Helical" evidence="9">
    <location>
        <begin position="42"/>
        <end position="60"/>
    </location>
</feature>
<dbReference type="OMA" id="FTSWFFG"/>
<feature type="active site" evidence="8">
    <location>
        <position position="179"/>
    </location>
</feature>
<keyword evidence="11" id="KW-1185">Reference proteome</keyword>
<dbReference type="PANTHER" id="PTHR23129:SF0">
    <property type="entry name" value="ACYL-COENZYME A DIPHOSPHATASE FITM2"/>
    <property type="match status" value="1"/>
</dbReference>
<comment type="function">
    <text evidence="8">Fatty acyl-coenzyme A (CoA) diphosphatase that hydrolyzes fatty acyl-CoA to yield acyl-4'-phosphopantetheine and adenosine 3',5'-bisphosphate. Preferentially hydrolyzes unsaturated long-chain acyl-CoA substrates in the endoplasmic reticulum (ER) lumen. This catalytic activity is required for maintaining ER structure and for lipid droplets (LDs) biogenesis, which are lipid storage organelles involved in maintaining lipid and energy homeostasis. May directly bind to diacylglycerol (DAGs) and triacylglycerol, which is also important for LD biogenesis. May support directional budding of nacent LDs from the ER into the cytosol by reducing DAG levels at sites of LD formation. May play a role in the regulation of cell morphology and cytoskeletal organization. Involved in phospholipid biosynthesis.</text>
</comment>
<dbReference type="GO" id="GO:0005789">
    <property type="term" value="C:endoplasmic reticulum membrane"/>
    <property type="evidence" value="ECO:0007669"/>
    <property type="project" value="UniProtKB-SubCell"/>
</dbReference>
<evidence type="ECO:0000256" key="1">
    <source>
        <dbReference type="ARBA" id="ARBA00004477"/>
    </source>
</evidence>
<feature type="transmembrane region" description="Helical" evidence="9">
    <location>
        <begin position="239"/>
        <end position="255"/>
    </location>
</feature>
<dbReference type="HAMAP" id="MF_03231">
    <property type="entry name" value="SCS3"/>
    <property type="match status" value="1"/>
</dbReference>
<keyword evidence="7 8" id="KW-0472">Membrane</keyword>
<keyword evidence="3 8" id="KW-0378">Hydrolase</keyword>
<feature type="transmembrane region" description="Helical" evidence="9">
    <location>
        <begin position="211"/>
        <end position="233"/>
    </location>
</feature>
<evidence type="ECO:0000313" key="11">
    <source>
        <dbReference type="Proteomes" id="UP000011958"/>
    </source>
</evidence>
<feature type="transmembrane region" description="Helical" evidence="9">
    <location>
        <begin position="75"/>
        <end position="96"/>
    </location>
</feature>
<keyword evidence="8" id="KW-0444">Lipid biosynthesis</keyword>
<protein>
    <recommendedName>
        <fullName evidence="8">Acyl-coenzyme A diphosphatase SCS3</fullName>
        <ecNumber evidence="8">3.6.1.-</ecNumber>
    </recommendedName>
    <alternativeName>
        <fullName evidence="8">FIT family protein SCS3</fullName>
    </alternativeName>
</protein>
<evidence type="ECO:0000313" key="10">
    <source>
        <dbReference type="EMBL" id="EMR10529.1"/>
    </source>
</evidence>
<evidence type="ECO:0000256" key="5">
    <source>
        <dbReference type="ARBA" id="ARBA00022989"/>
    </source>
</evidence>
<evidence type="ECO:0000256" key="9">
    <source>
        <dbReference type="SAM" id="Phobius"/>
    </source>
</evidence>
<accession>M7PJ96</accession>
<keyword evidence="5 8" id="KW-1133">Transmembrane helix</keyword>
<comment type="catalytic activity">
    <reaction evidence="8">
        <text>(5Z,8Z,11Z,14Z)-eicosatetraenoyl-CoA + H2O = S-(5Z,8Z,11Z,14Z-eicosatetraenoyl)-4'-phosphopantetheine + adenosine 3',5'-bisphosphate + 2 H(+)</text>
        <dbReference type="Rhea" id="RHEA:65568"/>
        <dbReference type="ChEBI" id="CHEBI:15377"/>
        <dbReference type="ChEBI" id="CHEBI:15378"/>
        <dbReference type="ChEBI" id="CHEBI:57368"/>
        <dbReference type="ChEBI" id="CHEBI:58343"/>
        <dbReference type="ChEBI" id="CHEBI:156554"/>
    </reaction>
</comment>
<keyword evidence="8" id="KW-0594">Phospholipid biosynthesis</keyword>
<feature type="transmembrane region" description="Helical" evidence="9">
    <location>
        <begin position="180"/>
        <end position="199"/>
    </location>
</feature>
<dbReference type="EC" id="3.6.1.-" evidence="8"/>
<dbReference type="HOGENOM" id="CLU_048143_0_0_1"/>
<feature type="active site" evidence="8">
    <location>
        <position position="232"/>
    </location>
</feature>
<evidence type="ECO:0000256" key="8">
    <source>
        <dbReference type="HAMAP-Rule" id="MF_03231"/>
    </source>
</evidence>
<dbReference type="OrthoDB" id="5579088at2759"/>
<sequence length="271" mass="32021">MTISENKTEILSKSMNYKEKEHSSVSTNDISIKNNRIKHMEIFLLIIYPFTIVLGILFKLKNGARESYFSHSSNIFNVIFVKLGWFWTSLVFMYHISRIQHKNIFKACIRWFFATLWWIFVTQWFFGPPIMDRIFILTGGHCKFSDTELNKTGGHIPHYSSECKLYGGKWEGGYDFSGHAFLLTHASLFLWSELLLTLYSDQKYLKQPQTIIVITLLFLWWFMLLMTACYFHTLMEKLTGLIIGYFSWVNIYFFGPKTLFGKKFFGFSNYT</sequence>
<comment type="caution">
    <text evidence="10">The sequence shown here is derived from an EMBL/GenBank/DDBJ whole genome shotgun (WGS) entry which is preliminary data.</text>
</comment>
<dbReference type="RefSeq" id="XP_007873158.1">
    <property type="nucleotide sequence ID" value="XM_007874967.1"/>
</dbReference>
<dbReference type="GO" id="GO:0140042">
    <property type="term" value="P:lipid droplet formation"/>
    <property type="evidence" value="ECO:0007669"/>
    <property type="project" value="UniProtKB-UniRule"/>
</dbReference>
<evidence type="ECO:0000256" key="4">
    <source>
        <dbReference type="ARBA" id="ARBA00022824"/>
    </source>
</evidence>
<keyword evidence="4 8" id="KW-0256">Endoplasmic reticulum</keyword>